<sequence>MQLIIYLLAVTTCEMIGLQARNTFCQLYFSIDVEDPRKVSNKTRGKRWCIIWNDIQNAGQGIRCTRAESMFRLNKEAAAAARSAKAMAKKKKKIATSAPPVQTEPPVPPMIEVNLDIIRPLLPHIELKAKSLQPKLWIKRNRQPVDFVMTLSIYKLLDSNDQRLFSTLDTLFSSIPPSEQHKCLVMVFITEILDDSYAENLISNILRRYNVQVDTGLMEILAPRDNFYISMFKPKTNKNKNLSDEKKKISRFRRKQCMDHIFMMLLAHQRGKYYLQLSHDVITRKDFLPAIKQALSKHFSRNWVVLRFASAGIIGKLMHTSDLVEICKYLSRLDMNKPADSHIASFVQTKKCPKEKDSFQSSSTCKASLPSIRADSVLFRYMTRDISIHAKKKNNSNQKDAAKEQNSSAWVESSFTSTYLKEHMRCTTIRVTQNILPLLVSGASLVSVQGRARQERIDISFNPPLNIYRLKLVTGLPGDQRYSLGEDTTVWAYSNNQKKFTHVGNLSQRGDLETSLVHDLLPVQVLEINLGIRHQDQEVFLNALKLTITCRQNTRLYLSTTAEMKPTELPSWYVSPPKHLPRKEEGVLISF</sequence>
<dbReference type="InterPro" id="IPR006759">
    <property type="entry name" value="Glyco_transf_54"/>
</dbReference>
<dbReference type="Proteomes" id="UP001283361">
    <property type="component" value="Unassembled WGS sequence"/>
</dbReference>
<reference evidence="2" key="1">
    <citation type="journal article" date="2023" name="G3 (Bethesda)">
        <title>A reference genome for the long-term kleptoplast-retaining sea slug Elysia crispata morphotype clarki.</title>
        <authorList>
            <person name="Eastman K.E."/>
            <person name="Pendleton A.L."/>
            <person name="Shaikh M.A."/>
            <person name="Suttiyut T."/>
            <person name="Ogas R."/>
            <person name="Tomko P."/>
            <person name="Gavelis G."/>
            <person name="Widhalm J.R."/>
            <person name="Wisecaver J.H."/>
        </authorList>
    </citation>
    <scope>NUCLEOTIDE SEQUENCE</scope>
    <source>
        <strain evidence="2">ECLA1</strain>
    </source>
</reference>
<dbReference type="GO" id="GO:0005795">
    <property type="term" value="C:Golgi stack"/>
    <property type="evidence" value="ECO:0007669"/>
    <property type="project" value="TreeGrafter"/>
</dbReference>
<dbReference type="PANTHER" id="PTHR12062:SF9">
    <property type="entry name" value="ALPHA-1,3-MANNOSYL-GLYCOPROTEIN 4-BETA-N-ACETYLGLUCOSAMINYLTRANSFERASE A, ISOFORM A"/>
    <property type="match status" value="1"/>
</dbReference>
<keyword evidence="3" id="KW-1185">Reference proteome</keyword>
<organism evidence="2 3">
    <name type="scientific">Elysia crispata</name>
    <name type="common">lettuce slug</name>
    <dbReference type="NCBI Taxonomy" id="231223"/>
    <lineage>
        <taxon>Eukaryota</taxon>
        <taxon>Metazoa</taxon>
        <taxon>Spiralia</taxon>
        <taxon>Lophotrochozoa</taxon>
        <taxon>Mollusca</taxon>
        <taxon>Gastropoda</taxon>
        <taxon>Heterobranchia</taxon>
        <taxon>Euthyneura</taxon>
        <taxon>Panpulmonata</taxon>
        <taxon>Sacoglossa</taxon>
        <taxon>Placobranchoidea</taxon>
        <taxon>Plakobranchidae</taxon>
        <taxon>Elysia</taxon>
    </lineage>
</organism>
<name>A0AAE0XWI3_9GAST</name>
<comment type="caution">
    <text evidence="2">The sequence shown here is derived from an EMBL/GenBank/DDBJ whole genome shotgun (WGS) entry which is preliminary data.</text>
</comment>
<dbReference type="Pfam" id="PF04666">
    <property type="entry name" value="MGAT4_cons"/>
    <property type="match status" value="1"/>
</dbReference>
<evidence type="ECO:0000259" key="1">
    <source>
        <dbReference type="Pfam" id="PF04666"/>
    </source>
</evidence>
<dbReference type="InterPro" id="IPR057279">
    <property type="entry name" value="MGAT4"/>
</dbReference>
<protein>
    <recommendedName>
        <fullName evidence="1">MGAT4 conserved region domain-containing protein</fullName>
    </recommendedName>
</protein>
<dbReference type="GO" id="GO:0006487">
    <property type="term" value="P:protein N-linked glycosylation"/>
    <property type="evidence" value="ECO:0007669"/>
    <property type="project" value="TreeGrafter"/>
</dbReference>
<evidence type="ECO:0000313" key="2">
    <source>
        <dbReference type="EMBL" id="KAK3719835.1"/>
    </source>
</evidence>
<dbReference type="PANTHER" id="PTHR12062">
    <property type="entry name" value="N-ACETYLGLUCOSAMINYLTRANSFERASE VI"/>
    <property type="match status" value="1"/>
</dbReference>
<dbReference type="GO" id="GO:0005793">
    <property type="term" value="C:endoplasmic reticulum-Golgi intermediate compartment"/>
    <property type="evidence" value="ECO:0007669"/>
    <property type="project" value="TreeGrafter"/>
</dbReference>
<feature type="domain" description="MGAT4 conserved region" evidence="1">
    <location>
        <begin position="123"/>
        <end position="397"/>
    </location>
</feature>
<accession>A0AAE0XWI3</accession>
<dbReference type="GO" id="GO:0008375">
    <property type="term" value="F:acetylglucosaminyltransferase activity"/>
    <property type="evidence" value="ECO:0007669"/>
    <property type="project" value="TreeGrafter"/>
</dbReference>
<dbReference type="AlphaFoldDB" id="A0AAE0XWI3"/>
<dbReference type="GO" id="GO:0005783">
    <property type="term" value="C:endoplasmic reticulum"/>
    <property type="evidence" value="ECO:0007669"/>
    <property type="project" value="TreeGrafter"/>
</dbReference>
<evidence type="ECO:0000313" key="3">
    <source>
        <dbReference type="Proteomes" id="UP001283361"/>
    </source>
</evidence>
<gene>
    <name evidence="2" type="ORF">RRG08_040137</name>
</gene>
<proteinExistence type="predicted"/>
<dbReference type="EMBL" id="JAWDGP010007412">
    <property type="protein sequence ID" value="KAK3719835.1"/>
    <property type="molecule type" value="Genomic_DNA"/>
</dbReference>